<dbReference type="AlphaFoldDB" id="A0A9P9WG17"/>
<gene>
    <name evidence="2" type="ORF">JX265_009483</name>
</gene>
<name>A0A9P9WG17_9PEZI</name>
<evidence type="ECO:0000256" key="1">
    <source>
        <dbReference type="SAM" id="MobiDB-lite"/>
    </source>
</evidence>
<evidence type="ECO:0000313" key="2">
    <source>
        <dbReference type="EMBL" id="KAI1861516.1"/>
    </source>
</evidence>
<evidence type="ECO:0000313" key="3">
    <source>
        <dbReference type="Proteomes" id="UP000829685"/>
    </source>
</evidence>
<reference evidence="2" key="1">
    <citation type="submission" date="2021-03" db="EMBL/GenBank/DDBJ databases">
        <title>Revisited historic fungal species revealed as producer of novel bioactive compounds through whole genome sequencing and comparative genomics.</title>
        <authorList>
            <person name="Vignolle G.A."/>
            <person name="Hochenegger N."/>
            <person name="Mach R.L."/>
            <person name="Mach-Aigner A.R."/>
            <person name="Javad Rahimi M."/>
            <person name="Salim K.A."/>
            <person name="Chan C.M."/>
            <person name="Lim L.B.L."/>
            <person name="Cai F."/>
            <person name="Druzhinina I.S."/>
            <person name="U'Ren J.M."/>
            <person name="Derntl C."/>
        </authorList>
    </citation>
    <scope>NUCLEOTIDE SEQUENCE</scope>
    <source>
        <strain evidence="2">TUCIM 5799</strain>
    </source>
</reference>
<organism evidence="2 3">
    <name type="scientific">Neoarthrinium moseri</name>
    <dbReference type="NCBI Taxonomy" id="1658444"/>
    <lineage>
        <taxon>Eukaryota</taxon>
        <taxon>Fungi</taxon>
        <taxon>Dikarya</taxon>
        <taxon>Ascomycota</taxon>
        <taxon>Pezizomycotina</taxon>
        <taxon>Sordariomycetes</taxon>
        <taxon>Xylariomycetidae</taxon>
        <taxon>Amphisphaeriales</taxon>
        <taxon>Apiosporaceae</taxon>
        <taxon>Neoarthrinium</taxon>
    </lineage>
</organism>
<dbReference type="Proteomes" id="UP000829685">
    <property type="component" value="Unassembled WGS sequence"/>
</dbReference>
<proteinExistence type="predicted"/>
<comment type="caution">
    <text evidence="2">The sequence shown here is derived from an EMBL/GenBank/DDBJ whole genome shotgun (WGS) entry which is preliminary data.</text>
</comment>
<keyword evidence="3" id="KW-1185">Reference proteome</keyword>
<protein>
    <submittedName>
        <fullName evidence="2">Uncharacterized protein</fullName>
    </submittedName>
</protein>
<feature type="region of interest" description="Disordered" evidence="1">
    <location>
        <begin position="453"/>
        <end position="473"/>
    </location>
</feature>
<dbReference type="EMBL" id="JAFIMR010000029">
    <property type="protein sequence ID" value="KAI1861516.1"/>
    <property type="molecule type" value="Genomic_DNA"/>
</dbReference>
<accession>A0A9P9WG17</accession>
<sequence>MEFFFVLKESLPQSLLAVNTTSQLTASPRISKDVHLVGSTVDGYLEVAATPRAKQRLEAQGAEIQRTHEHRVDEMMFSSLAMQGINFFGRQLGELYRTHPLYPSAHASIERTILAVDIKSAGTDVRRTFAQDLAQISLWFEVGDHDTQLEFEPTLLGWLTDPGEIEDDVVLHTVAMLRNVFQCSWGLRDLHVIKRMLRAEYSPRMNLMFLGNAMGCLPCPRLETPDWTTLESLPDYTGALNILAQAKPFQHVSLTETKSLPPGLWFDLSYSQFTQYDRFKHELWQRFGSLRQRLNNNWKFMLWITQQDANTYLHTSAGEKFLFHHSKEMISTDIASEAQVVHLMTLVWYHRLLFGLEGRDKYATANEPTMRCFHHIMAQGPRPDGGAVLCRMLHSLAEVLSHRPPDAQLADVIRLYGPLSAFGTYENDLLAEEYWRARLPPLERRRPIATARSVSTDSIKIEPDSPGSSSNDTHLLAINPAVISVKEEPLTEGYG</sequence>